<protein>
    <recommendedName>
        <fullName evidence="1">DUF1980 domain-containing protein</fullName>
    </recommendedName>
</protein>
<dbReference type="Pfam" id="PF21537">
    <property type="entry name" value="DUF1980_C"/>
    <property type="match status" value="1"/>
</dbReference>
<evidence type="ECO:0000259" key="1">
    <source>
        <dbReference type="Pfam" id="PF21537"/>
    </source>
</evidence>
<evidence type="ECO:0000313" key="2">
    <source>
        <dbReference type="EMBL" id="HIT98843.1"/>
    </source>
</evidence>
<organism evidence="2 3">
    <name type="scientific">Candidatus Allocopromorpha excrementavium</name>
    <dbReference type="NCBI Taxonomy" id="2840741"/>
    <lineage>
        <taxon>Bacteria</taxon>
        <taxon>Bacillati</taxon>
        <taxon>Bacillota</taxon>
        <taxon>Clostridia</taxon>
        <taxon>Eubacteriales</taxon>
        <taxon>Eubacteriaceae</taxon>
        <taxon>Eubacteriaceae incertae sedis</taxon>
        <taxon>Candidatus Allocopromorpha</taxon>
    </lineage>
</organism>
<sequence>MERPVYLFTGLLDSGKSTLIHEVAGEEGFLEPGLTILVRCEEGERGYSEKFLRKHSMKLLTVENPEDLNREFWNECEKEDPAQIMVEYNGMWSMDNFFNGNMPPEWFLGGVYSTVNAETAELYINNMRKTFMEPLKDSNLIIFNRCDDDTDRLKFRRNLKAFNPQVQVAFERKDGTMFQNEAEEMPFDYSGSKVVIDDMDYGLWYLDAMDHPERYMDKEIEFTAKYCASAESGSKYFVPGRHIMTCCEEDIQFLGFVCYFEGNIDFKHEYWIRVNVKFDYRYCDMYGEEGPVLKLLSISEGNKPEPELVTFT</sequence>
<name>A0A9D1HBE4_9FIRM</name>
<dbReference type="InterPro" id="IPR048447">
    <property type="entry name" value="DUF1980_C"/>
</dbReference>
<comment type="caution">
    <text evidence="2">The sequence shown here is derived from an EMBL/GenBank/DDBJ whole genome shotgun (WGS) entry which is preliminary data.</text>
</comment>
<dbReference type="AlphaFoldDB" id="A0A9D1HBE4"/>
<dbReference type="Gene3D" id="3.40.50.300">
    <property type="entry name" value="P-loop containing nucleotide triphosphate hydrolases"/>
    <property type="match status" value="1"/>
</dbReference>
<accession>A0A9D1HBE4</accession>
<dbReference type="InterPro" id="IPR027417">
    <property type="entry name" value="P-loop_NTPase"/>
</dbReference>
<proteinExistence type="predicted"/>
<evidence type="ECO:0000313" key="3">
    <source>
        <dbReference type="Proteomes" id="UP000824159"/>
    </source>
</evidence>
<dbReference type="EMBL" id="DVLX01000017">
    <property type="protein sequence ID" value="HIT98843.1"/>
    <property type="molecule type" value="Genomic_DNA"/>
</dbReference>
<reference evidence="2" key="1">
    <citation type="submission" date="2020-10" db="EMBL/GenBank/DDBJ databases">
        <authorList>
            <person name="Gilroy R."/>
        </authorList>
    </citation>
    <scope>NUCLEOTIDE SEQUENCE</scope>
    <source>
        <strain evidence="2">CHK176-22527</strain>
    </source>
</reference>
<dbReference type="Proteomes" id="UP000824159">
    <property type="component" value="Unassembled WGS sequence"/>
</dbReference>
<gene>
    <name evidence="2" type="ORF">IAD12_01125</name>
</gene>
<reference evidence="2" key="2">
    <citation type="journal article" date="2021" name="PeerJ">
        <title>Extensive microbial diversity within the chicken gut microbiome revealed by metagenomics and culture.</title>
        <authorList>
            <person name="Gilroy R."/>
            <person name="Ravi A."/>
            <person name="Getino M."/>
            <person name="Pursley I."/>
            <person name="Horton D.L."/>
            <person name="Alikhan N.F."/>
            <person name="Baker D."/>
            <person name="Gharbi K."/>
            <person name="Hall N."/>
            <person name="Watson M."/>
            <person name="Adriaenssens E.M."/>
            <person name="Foster-Nyarko E."/>
            <person name="Jarju S."/>
            <person name="Secka A."/>
            <person name="Antonio M."/>
            <person name="Oren A."/>
            <person name="Chaudhuri R.R."/>
            <person name="La Ragione R."/>
            <person name="Hildebrand F."/>
            <person name="Pallen M.J."/>
        </authorList>
    </citation>
    <scope>NUCLEOTIDE SEQUENCE</scope>
    <source>
        <strain evidence="2">CHK176-22527</strain>
    </source>
</reference>
<dbReference type="SUPFAM" id="SSF52540">
    <property type="entry name" value="P-loop containing nucleoside triphosphate hydrolases"/>
    <property type="match status" value="1"/>
</dbReference>
<feature type="domain" description="DUF1980" evidence="1">
    <location>
        <begin position="178"/>
        <end position="305"/>
    </location>
</feature>